<keyword evidence="2" id="KW-1185">Reference proteome</keyword>
<name>A0ACC1XNH6_MELAZ</name>
<reference evidence="1 2" key="1">
    <citation type="journal article" date="2023" name="Science">
        <title>Complex scaffold remodeling in plant triterpene biosynthesis.</title>
        <authorList>
            <person name="De La Pena R."/>
            <person name="Hodgson H."/>
            <person name="Liu J.C."/>
            <person name="Stephenson M.J."/>
            <person name="Martin A.C."/>
            <person name="Owen C."/>
            <person name="Harkess A."/>
            <person name="Leebens-Mack J."/>
            <person name="Jimenez L.E."/>
            <person name="Osbourn A."/>
            <person name="Sattely E.S."/>
        </authorList>
    </citation>
    <scope>NUCLEOTIDE SEQUENCE [LARGE SCALE GENOMIC DNA]</scope>
    <source>
        <strain evidence="2">cv. JPN11</strain>
        <tissue evidence="1">Leaf</tissue>
    </source>
</reference>
<dbReference type="EMBL" id="CM051401">
    <property type="protein sequence ID" value="KAJ4712878.1"/>
    <property type="molecule type" value="Genomic_DNA"/>
</dbReference>
<evidence type="ECO:0000313" key="1">
    <source>
        <dbReference type="EMBL" id="KAJ4712878.1"/>
    </source>
</evidence>
<dbReference type="Proteomes" id="UP001164539">
    <property type="component" value="Chromosome 8"/>
</dbReference>
<organism evidence="1 2">
    <name type="scientific">Melia azedarach</name>
    <name type="common">Chinaberry tree</name>
    <dbReference type="NCBI Taxonomy" id="155640"/>
    <lineage>
        <taxon>Eukaryota</taxon>
        <taxon>Viridiplantae</taxon>
        <taxon>Streptophyta</taxon>
        <taxon>Embryophyta</taxon>
        <taxon>Tracheophyta</taxon>
        <taxon>Spermatophyta</taxon>
        <taxon>Magnoliopsida</taxon>
        <taxon>eudicotyledons</taxon>
        <taxon>Gunneridae</taxon>
        <taxon>Pentapetalae</taxon>
        <taxon>rosids</taxon>
        <taxon>malvids</taxon>
        <taxon>Sapindales</taxon>
        <taxon>Meliaceae</taxon>
        <taxon>Melia</taxon>
    </lineage>
</organism>
<evidence type="ECO:0000313" key="2">
    <source>
        <dbReference type="Proteomes" id="UP001164539"/>
    </source>
</evidence>
<proteinExistence type="predicted"/>
<comment type="caution">
    <text evidence="1">The sequence shown here is derived from an EMBL/GenBank/DDBJ whole genome shotgun (WGS) entry which is preliminary data.</text>
</comment>
<gene>
    <name evidence="1" type="ORF">OWV82_015045</name>
</gene>
<sequence>MNSLTQFNRRRNSAANNERSLQTLPPERYTNLVRRRGGLISVPGKLKLRAGENAAATANNRDRRLTKLLLNVNIERSLGPVQVVMSPDNTVNDLIKAATEIYVKEKRRPFLKETDDKFHYELHYSQFSLESLKGDEKLINLGSRNFFLCSKPATSVNSSCSEQANMLVNSPFPFTKFMDFLL</sequence>
<protein>
    <submittedName>
        <fullName evidence="1">Pentatricopeptide (PPR) repeat-containing protein-like</fullName>
    </submittedName>
</protein>
<accession>A0ACC1XNH6</accession>